<name>A0A7F8QZC9_LEPWE</name>
<dbReference type="CTD" id="151790"/>
<dbReference type="PANTHER" id="PTHR44324:SF1">
    <property type="entry name" value="WD REPEAT-CONTAINING PROTEIN 49"/>
    <property type="match status" value="1"/>
</dbReference>
<dbReference type="InterPro" id="IPR002048">
    <property type="entry name" value="EF_hand_dom"/>
</dbReference>
<dbReference type="InterPro" id="IPR036322">
    <property type="entry name" value="WD40_repeat_dom_sf"/>
</dbReference>
<dbReference type="PROSITE" id="PS50082">
    <property type="entry name" value="WD_REPEATS_2"/>
    <property type="match status" value="4"/>
</dbReference>
<dbReference type="InterPro" id="IPR051242">
    <property type="entry name" value="WD-EF-hand_domain"/>
</dbReference>
<dbReference type="PANTHER" id="PTHR44324">
    <property type="entry name" value="WD40 REPEAT DOMAIN 95"/>
    <property type="match status" value="1"/>
</dbReference>
<reference evidence="7" key="1">
    <citation type="submission" date="2025-08" db="UniProtKB">
        <authorList>
            <consortium name="RefSeq"/>
        </authorList>
    </citation>
    <scope>IDENTIFICATION</scope>
    <source>
        <tissue evidence="7">Liver</tissue>
    </source>
</reference>
<feature type="domain" description="EF-hand" evidence="5">
    <location>
        <begin position="80"/>
        <end position="115"/>
    </location>
</feature>
<dbReference type="Proteomes" id="UP000245341">
    <property type="component" value="Unplaced"/>
</dbReference>
<keyword evidence="2" id="KW-0677">Repeat</keyword>
<dbReference type="KEGG" id="lww:102733880"/>
<dbReference type="PRINTS" id="PR00320">
    <property type="entry name" value="GPROTEINBRPT"/>
</dbReference>
<evidence type="ECO:0000256" key="1">
    <source>
        <dbReference type="ARBA" id="ARBA00022574"/>
    </source>
</evidence>
<dbReference type="GeneID" id="102733880"/>
<feature type="repeat" description="WD" evidence="3">
    <location>
        <begin position="535"/>
        <end position="562"/>
    </location>
</feature>
<dbReference type="SUPFAM" id="SSF47473">
    <property type="entry name" value="EF-hand"/>
    <property type="match status" value="1"/>
</dbReference>
<dbReference type="PROSITE" id="PS50294">
    <property type="entry name" value="WD_REPEATS_REGION"/>
    <property type="match status" value="2"/>
</dbReference>
<dbReference type="PROSITE" id="PS00678">
    <property type="entry name" value="WD_REPEATS_1"/>
    <property type="match status" value="1"/>
</dbReference>
<evidence type="ECO:0000313" key="6">
    <source>
        <dbReference type="Proteomes" id="UP000245341"/>
    </source>
</evidence>
<gene>
    <name evidence="7" type="primary">WDR49</name>
</gene>
<dbReference type="OrthoDB" id="10251381at2759"/>
<evidence type="ECO:0000313" key="7">
    <source>
        <dbReference type="RefSeq" id="XP_030886460.1"/>
    </source>
</evidence>
<sequence length="958" mass="107803">MSYQNALELNKGPQPGSKSPGRAGGATTDEGPCPALLENQLSVGDFCKIQSAFEPSEPCQTICMSREEFMQRMTEIVGWGTKEEYGELFDKVDVAQDGFINWDKLTSFMLLALYEKDERAKATVVPQWKDLEFLPVKHKDTIQKVIFLKSSSRYLTISKEGLLGIWGENLKLQETLPITSDTTKLKHLWVTSLVSLENVNKIAVAFTSKEICFYDLLSKGEFPCQYKLQGLKGTPICMEYWYDPLDANESVLSFGDITGKVQAIAFTVALISLFECPASAHEDGEATVTISWAELLSGYHKCCYTLEHNLHHGDWVRQVTYNASLDAIISSTTSNTNTVVLAWREKSKKHLKMTSFDVAEGIHAFDYHSQLNLIATAGINNKVCLWNPYVVSKPAGVLWGHSASVIAVQFFTARKQLFSFSKDKVLRLWDIQHQLSIQRIACSFPKSQDLRCLFHFDEAHGRLFISFNNQLALLAMKSEASTRVKSHKTAVTCVLYNSVLKQVISSDVGSTVSFWMIDTGQKIKQFTGCHGNAEISTMALDANETRLLTGSTDGTIKVWDFSGYCHCTLNVGREGAVDISQILVLKKTILVTGWERYDVLHAKLIGHYIYILNERSDHLHRRHSDSGSLVGGGANLVSCGGSGYVRFWDTFKKQLLAEFLAHGGVGSIIMSTDKSNQYLTTGDLDGQLKIWDIKEYCLNSSKSKITQAPALIRSFRPHEDQISSLEMCKPGGRLLIISSSADCSICVTDVCGAPVWIFGQAKHWQNENCSSLPKRDTNLMKSEIQEESIREIPLLSKKESWLDLPEHSLLDKKNKDDTTFNVRPSEVINLGIKYKERNIFRKKTHNLYNGEVMQKSPTSPKTYCYEGAFRSLSIGALKELPEVKKPAFLLDLETYFREKPEEECSQIPELPLLSETLKAVFDEKNLFPKEILDRERRAKQLCQETSSEVKIKRNKKQL</sequence>
<dbReference type="PROSITE" id="PS50222">
    <property type="entry name" value="EF_HAND_2"/>
    <property type="match status" value="1"/>
</dbReference>
<dbReference type="SUPFAM" id="SSF50978">
    <property type="entry name" value="WD40 repeat-like"/>
    <property type="match status" value="2"/>
</dbReference>
<dbReference type="InterPro" id="IPR019775">
    <property type="entry name" value="WD40_repeat_CS"/>
</dbReference>
<feature type="repeat" description="WD" evidence="3">
    <location>
        <begin position="398"/>
        <end position="439"/>
    </location>
</feature>
<feature type="repeat" description="WD" evidence="3">
    <location>
        <begin position="484"/>
        <end position="525"/>
    </location>
</feature>
<keyword evidence="6" id="KW-1185">Reference proteome</keyword>
<accession>A0A7F8QZC9</accession>
<dbReference type="AlphaFoldDB" id="A0A7F8QZC9"/>
<dbReference type="InterPro" id="IPR020472">
    <property type="entry name" value="WD40_PAC1"/>
</dbReference>
<organism evidence="6 7">
    <name type="scientific">Leptonychotes weddellii</name>
    <name type="common">Weddell seal</name>
    <name type="synonym">Otaria weddellii</name>
    <dbReference type="NCBI Taxonomy" id="9713"/>
    <lineage>
        <taxon>Eukaryota</taxon>
        <taxon>Metazoa</taxon>
        <taxon>Chordata</taxon>
        <taxon>Craniata</taxon>
        <taxon>Vertebrata</taxon>
        <taxon>Euteleostomi</taxon>
        <taxon>Mammalia</taxon>
        <taxon>Eutheria</taxon>
        <taxon>Laurasiatheria</taxon>
        <taxon>Carnivora</taxon>
        <taxon>Caniformia</taxon>
        <taxon>Pinnipedia</taxon>
        <taxon>Phocidae</taxon>
        <taxon>Monachinae</taxon>
        <taxon>Lobodontini</taxon>
        <taxon>Leptonychotes</taxon>
    </lineage>
</organism>
<dbReference type="InterPro" id="IPR001680">
    <property type="entry name" value="WD40_rpt"/>
</dbReference>
<dbReference type="GO" id="GO:0005509">
    <property type="term" value="F:calcium ion binding"/>
    <property type="evidence" value="ECO:0007669"/>
    <property type="project" value="InterPro"/>
</dbReference>
<protein>
    <submittedName>
        <fullName evidence="7">WD repeat-containing protein 49</fullName>
    </submittedName>
</protein>
<keyword evidence="1 3" id="KW-0853">WD repeat</keyword>
<evidence type="ECO:0000256" key="4">
    <source>
        <dbReference type="SAM" id="MobiDB-lite"/>
    </source>
</evidence>
<dbReference type="SMART" id="SM00320">
    <property type="entry name" value="WD40"/>
    <property type="match status" value="10"/>
</dbReference>
<evidence type="ECO:0000256" key="3">
    <source>
        <dbReference type="PROSITE-ProRule" id="PRU00221"/>
    </source>
</evidence>
<feature type="repeat" description="WD" evidence="3">
    <location>
        <begin position="670"/>
        <end position="694"/>
    </location>
</feature>
<dbReference type="RefSeq" id="XP_030886460.1">
    <property type="nucleotide sequence ID" value="XM_031030600.1"/>
</dbReference>
<evidence type="ECO:0000259" key="5">
    <source>
        <dbReference type="PROSITE" id="PS50222"/>
    </source>
</evidence>
<dbReference type="Gene3D" id="2.130.10.10">
    <property type="entry name" value="YVTN repeat-like/Quinoprotein amine dehydrogenase"/>
    <property type="match status" value="3"/>
</dbReference>
<evidence type="ECO:0000256" key="2">
    <source>
        <dbReference type="ARBA" id="ARBA00022737"/>
    </source>
</evidence>
<dbReference type="InterPro" id="IPR011992">
    <property type="entry name" value="EF-hand-dom_pair"/>
</dbReference>
<feature type="region of interest" description="Disordered" evidence="4">
    <location>
        <begin position="1"/>
        <end position="31"/>
    </location>
</feature>
<proteinExistence type="predicted"/>
<dbReference type="InterPro" id="IPR015943">
    <property type="entry name" value="WD40/YVTN_repeat-like_dom_sf"/>
</dbReference>
<dbReference type="Pfam" id="PF00400">
    <property type="entry name" value="WD40"/>
    <property type="match status" value="4"/>
</dbReference>